<sequence length="222" mass="25422">MSYIECSKIGRVNISQLEDLLDLLKSLCVEVKLVKWCENTWCPNVMEPHCFPRKLDFTKAQKHAEAEARILQYIYPTESKDLVNISYQIPIIEPTTNSLEMTSTSDKDKKATILVNKVVECFSSKSILEIIQHLNIGSLNSTPPTLYNTLYISCYMCTFNPLKADEVVILVQTEFKDINFNYYSNDHILVILKSKCLNENVISTNKQAILNLSKKLEKIVAF</sequence>
<keyword evidence="2" id="KW-1185">Reference proteome</keyword>
<accession>A0A2P4Z2U3</accession>
<dbReference type="VEuPathDB" id="CryptoDB:CmeUKMEL1_11755"/>
<organism evidence="1 2">
    <name type="scientific">Cryptosporidium meleagridis</name>
    <dbReference type="NCBI Taxonomy" id="93969"/>
    <lineage>
        <taxon>Eukaryota</taxon>
        <taxon>Sar</taxon>
        <taxon>Alveolata</taxon>
        <taxon>Apicomplexa</taxon>
        <taxon>Conoidasida</taxon>
        <taxon>Coccidia</taxon>
        <taxon>Eucoccidiorida</taxon>
        <taxon>Eimeriorina</taxon>
        <taxon>Cryptosporidiidae</taxon>
        <taxon>Cryptosporidium</taxon>
    </lineage>
</organism>
<name>A0A2P4Z2U3_9CRYT</name>
<evidence type="ECO:0000313" key="2">
    <source>
        <dbReference type="Proteomes" id="UP000236928"/>
    </source>
</evidence>
<proteinExistence type="predicted"/>
<reference evidence="1 2" key="1">
    <citation type="submission" date="2014-04" db="EMBL/GenBank/DDBJ databases">
        <title>Comparative Genomics of Cryptosporidium Species.</title>
        <authorList>
            <person name="Silva J.C."/>
            <person name="Su Q."/>
            <person name="Chalmers R."/>
            <person name="Chibucos M.C."/>
            <person name="Elwin K."/>
            <person name="Godinez A."/>
            <person name="Guo F."/>
            <person name="Huynh K."/>
            <person name="Orvis J."/>
            <person name="Ott S."/>
            <person name="Sadzewicz L."/>
            <person name="Sengamalay N."/>
            <person name="Shetty A."/>
            <person name="Sun M."/>
            <person name="Tallon L."/>
            <person name="Xiao L."/>
            <person name="Zhang H."/>
            <person name="Fraser C.M."/>
            <person name="Zhu G."/>
            <person name="Kissinger J."/>
            <person name="Widmer G."/>
        </authorList>
    </citation>
    <scope>NUCLEOTIDE SEQUENCE [LARGE SCALE GENOMIC DNA]</scope>
    <source>
        <strain evidence="1 2">UKMEL1</strain>
    </source>
</reference>
<dbReference type="AlphaFoldDB" id="A0A2P4Z2U3"/>
<dbReference type="Proteomes" id="UP000236928">
    <property type="component" value="Unassembled WGS sequence"/>
</dbReference>
<dbReference type="OrthoDB" id="338528at2759"/>
<protein>
    <submittedName>
        <fullName evidence="1">Uncharacterized protein</fullName>
    </submittedName>
</protein>
<evidence type="ECO:0000313" key="1">
    <source>
        <dbReference type="EMBL" id="POM84310.1"/>
    </source>
</evidence>
<comment type="caution">
    <text evidence="1">The sequence shown here is derived from an EMBL/GenBank/DDBJ whole genome shotgun (WGS) entry which is preliminary data.</text>
</comment>
<dbReference type="EMBL" id="JIBK01000041">
    <property type="protein sequence ID" value="POM84310.1"/>
    <property type="molecule type" value="Genomic_DNA"/>
</dbReference>
<gene>
    <name evidence="1" type="ORF">CmeUKMEL1_11755</name>
</gene>